<keyword evidence="6" id="KW-0539">Nucleus</keyword>
<evidence type="ECO:0000256" key="7">
    <source>
        <dbReference type="ARBA" id="ARBA00030621"/>
    </source>
</evidence>
<feature type="compositionally biased region" description="Basic and acidic residues" evidence="11">
    <location>
        <begin position="48"/>
        <end position="57"/>
    </location>
</feature>
<organism evidence="12 13">
    <name type="scientific">Ceratodon purpureus</name>
    <name type="common">Fire moss</name>
    <name type="synonym">Dicranum purpureum</name>
    <dbReference type="NCBI Taxonomy" id="3225"/>
    <lineage>
        <taxon>Eukaryota</taxon>
        <taxon>Viridiplantae</taxon>
        <taxon>Streptophyta</taxon>
        <taxon>Embryophyta</taxon>
        <taxon>Bryophyta</taxon>
        <taxon>Bryophytina</taxon>
        <taxon>Bryopsida</taxon>
        <taxon>Dicranidae</taxon>
        <taxon>Pseudoditrichales</taxon>
        <taxon>Ditrichaceae</taxon>
        <taxon>Ceratodon</taxon>
    </lineage>
</organism>
<dbReference type="GO" id="GO:0043124">
    <property type="term" value="P:negative regulation of canonical NF-kappaB signal transduction"/>
    <property type="evidence" value="ECO:0007669"/>
    <property type="project" value="InterPro"/>
</dbReference>
<dbReference type="Pfam" id="PF12796">
    <property type="entry name" value="Ank_2"/>
    <property type="match status" value="1"/>
</dbReference>
<dbReference type="AlphaFoldDB" id="A0A8T0H205"/>
<feature type="region of interest" description="Disordered" evidence="11">
    <location>
        <begin position="38"/>
        <end position="94"/>
    </location>
</feature>
<name>A0A8T0H205_CERPU</name>
<keyword evidence="10" id="KW-0175">Coiled coil</keyword>
<keyword evidence="13" id="KW-1185">Reference proteome</keyword>
<protein>
    <recommendedName>
        <fullName evidence="2">NF-kappa-B inhibitor-like protein 1</fullName>
    </recommendedName>
    <alternativeName>
        <fullName evidence="7">Inhibitor of kappa B-like protein</fullName>
    </alternativeName>
    <alternativeName>
        <fullName evidence="8">Nuclear factor of kappa light polypeptide gene enhancer in B-cells inhibitor-like 1</fullName>
    </alternativeName>
</protein>
<comment type="caution">
    <text evidence="12">The sequence shown here is derived from an EMBL/GenBank/DDBJ whole genome shotgun (WGS) entry which is preliminary data.</text>
</comment>
<keyword evidence="3" id="KW-0597">Phosphoprotein</keyword>
<evidence type="ECO:0000256" key="4">
    <source>
        <dbReference type="ARBA" id="ARBA00022737"/>
    </source>
</evidence>
<evidence type="ECO:0000256" key="1">
    <source>
        <dbReference type="ARBA" id="ARBA00004123"/>
    </source>
</evidence>
<evidence type="ECO:0000256" key="11">
    <source>
        <dbReference type="SAM" id="MobiDB-lite"/>
    </source>
</evidence>
<feature type="repeat" description="ANK" evidence="9">
    <location>
        <begin position="171"/>
        <end position="203"/>
    </location>
</feature>
<sequence>MRSSHDPIKVERKLLHAAATGHLARVLRVLEKNGKYFLKKRRKHGRHRSPDDSGERRRDKRKRHRDSSDSDSESRSESASDDEPSTSRRFSYSYESEGEFGGKAKKHKKYSYSTRKSRQSDVLREALAHIDINCADAESLTPLHHACYAGSTELVDFLVAEGADITAQDVKGNSPLHIAARYGFTDIIRTLRDAGGDMHAPNYEGVTPLIAVEARIERLRKEKEESLKPKRTYMEPQDWGTRLADELSDDESWWGHSWGEPQPKRDWYRENWSEFLYKEDEDEDLFLGSSRKRELKDPLEGGLFKELNDQRKREQEERNREAKRILEEEIAKDRAWRERVLQKKSVDRYKQYEMSWKKFSESCNLCLSYSDVPFPVEKGKEAELARVILHNSPPSEHKQLLRKEILRWHPDKFLQRYRSRLQGPDHDRILERVNELSQALHQLYSSSV</sequence>
<dbReference type="InterPro" id="IPR002110">
    <property type="entry name" value="Ankyrin_rpt"/>
</dbReference>
<dbReference type="GO" id="GO:0005634">
    <property type="term" value="C:nucleus"/>
    <property type="evidence" value="ECO:0007669"/>
    <property type="project" value="UniProtKB-SubCell"/>
</dbReference>
<keyword evidence="5 9" id="KW-0040">ANK repeat</keyword>
<dbReference type="OrthoDB" id="1918115at2759"/>
<dbReference type="InterPro" id="IPR038753">
    <property type="entry name" value="NFKBIL1"/>
</dbReference>
<proteinExistence type="predicted"/>
<feature type="repeat" description="ANK" evidence="9">
    <location>
        <begin position="138"/>
        <end position="170"/>
    </location>
</feature>
<dbReference type="PROSITE" id="PS50088">
    <property type="entry name" value="ANK_REPEAT"/>
    <property type="match status" value="2"/>
</dbReference>
<evidence type="ECO:0000256" key="10">
    <source>
        <dbReference type="SAM" id="Coils"/>
    </source>
</evidence>
<reference evidence="12" key="1">
    <citation type="submission" date="2020-06" db="EMBL/GenBank/DDBJ databases">
        <title>WGS assembly of Ceratodon purpureus strain R40.</title>
        <authorList>
            <person name="Carey S.B."/>
            <person name="Jenkins J."/>
            <person name="Shu S."/>
            <person name="Lovell J.T."/>
            <person name="Sreedasyam A."/>
            <person name="Maumus F."/>
            <person name="Tiley G.P."/>
            <person name="Fernandez-Pozo N."/>
            <person name="Barry K."/>
            <person name="Chen C."/>
            <person name="Wang M."/>
            <person name="Lipzen A."/>
            <person name="Daum C."/>
            <person name="Saski C.A."/>
            <person name="Payton A.C."/>
            <person name="Mcbreen J.C."/>
            <person name="Conrad R.E."/>
            <person name="Kollar L.M."/>
            <person name="Olsson S."/>
            <person name="Huttunen S."/>
            <person name="Landis J.B."/>
            <person name="Wickett N.J."/>
            <person name="Johnson M.G."/>
            <person name="Rensing S.A."/>
            <person name="Grimwood J."/>
            <person name="Schmutz J."/>
            <person name="Mcdaniel S.F."/>
        </authorList>
    </citation>
    <scope>NUCLEOTIDE SEQUENCE</scope>
    <source>
        <strain evidence="12">R40</strain>
    </source>
</reference>
<dbReference type="EMBL" id="CM026429">
    <property type="protein sequence ID" value="KAG0563142.1"/>
    <property type="molecule type" value="Genomic_DNA"/>
</dbReference>
<feature type="compositionally biased region" description="Basic and acidic residues" evidence="11">
    <location>
        <begin position="66"/>
        <end position="78"/>
    </location>
</feature>
<evidence type="ECO:0000256" key="9">
    <source>
        <dbReference type="PROSITE-ProRule" id="PRU00023"/>
    </source>
</evidence>
<dbReference type="PANTHER" id="PTHR15263">
    <property type="entry name" value="I-KAPPA-B-LIKE PROTEIN IKBL"/>
    <property type="match status" value="1"/>
</dbReference>
<dbReference type="PANTHER" id="PTHR15263:SF1">
    <property type="entry name" value="NF-KAPPA-B INHIBITOR-LIKE PROTEIN 1"/>
    <property type="match status" value="1"/>
</dbReference>
<keyword evidence="4" id="KW-0677">Repeat</keyword>
<accession>A0A8T0H205</accession>
<evidence type="ECO:0000313" key="12">
    <source>
        <dbReference type="EMBL" id="KAG0563142.1"/>
    </source>
</evidence>
<dbReference type="InterPro" id="IPR036770">
    <property type="entry name" value="Ankyrin_rpt-contain_sf"/>
</dbReference>
<dbReference type="Proteomes" id="UP000822688">
    <property type="component" value="Chromosome 8"/>
</dbReference>
<evidence type="ECO:0000256" key="5">
    <source>
        <dbReference type="ARBA" id="ARBA00023043"/>
    </source>
</evidence>
<dbReference type="SUPFAM" id="SSF48403">
    <property type="entry name" value="Ankyrin repeat"/>
    <property type="match status" value="1"/>
</dbReference>
<evidence type="ECO:0000256" key="2">
    <source>
        <dbReference type="ARBA" id="ARBA00014259"/>
    </source>
</evidence>
<gene>
    <name evidence="12" type="ORF">KC19_8G007300</name>
</gene>
<dbReference type="Gene3D" id="1.25.40.20">
    <property type="entry name" value="Ankyrin repeat-containing domain"/>
    <property type="match status" value="1"/>
</dbReference>
<comment type="subcellular location">
    <subcellularLocation>
        <location evidence="1">Nucleus</location>
    </subcellularLocation>
</comment>
<feature type="compositionally biased region" description="Basic residues" evidence="11">
    <location>
        <begin position="38"/>
        <end position="47"/>
    </location>
</feature>
<evidence type="ECO:0000256" key="3">
    <source>
        <dbReference type="ARBA" id="ARBA00022553"/>
    </source>
</evidence>
<dbReference type="PROSITE" id="PS50297">
    <property type="entry name" value="ANK_REP_REGION"/>
    <property type="match status" value="2"/>
</dbReference>
<evidence type="ECO:0000313" key="13">
    <source>
        <dbReference type="Proteomes" id="UP000822688"/>
    </source>
</evidence>
<feature type="coiled-coil region" evidence="10">
    <location>
        <begin position="304"/>
        <end position="332"/>
    </location>
</feature>
<evidence type="ECO:0000256" key="6">
    <source>
        <dbReference type="ARBA" id="ARBA00023242"/>
    </source>
</evidence>
<dbReference type="SMART" id="SM00248">
    <property type="entry name" value="ANK"/>
    <property type="match status" value="2"/>
</dbReference>
<evidence type="ECO:0000256" key="8">
    <source>
        <dbReference type="ARBA" id="ARBA00030802"/>
    </source>
</evidence>